<dbReference type="NCBIfam" id="NF001126">
    <property type="entry name" value="PRK00139.1-4"/>
    <property type="match status" value="1"/>
</dbReference>
<comment type="caution">
    <text evidence="7">Lacks conserved residue(s) required for the propagation of feature annotation.</text>
</comment>
<dbReference type="NCBIfam" id="NF001124">
    <property type="entry name" value="PRK00139.1-2"/>
    <property type="match status" value="1"/>
</dbReference>
<feature type="binding site" evidence="7">
    <location>
        <position position="60"/>
    </location>
    <ligand>
        <name>UDP-N-acetyl-alpha-D-muramoyl-L-alanyl-D-glutamate</name>
        <dbReference type="ChEBI" id="CHEBI:83900"/>
    </ligand>
</feature>
<dbReference type="Pfam" id="PF02875">
    <property type="entry name" value="Mur_ligase_C"/>
    <property type="match status" value="1"/>
</dbReference>
<keyword evidence="7 12" id="KW-0436">Ligase</keyword>
<dbReference type="PANTHER" id="PTHR23135">
    <property type="entry name" value="MUR LIGASE FAMILY MEMBER"/>
    <property type="match status" value="1"/>
</dbReference>
<keyword evidence="4 7" id="KW-0573">Peptidoglycan synthesis</keyword>
<evidence type="ECO:0000256" key="5">
    <source>
        <dbReference type="ARBA" id="ARBA00023306"/>
    </source>
</evidence>
<reference evidence="12 13" key="1">
    <citation type="submission" date="2024-07" db="EMBL/GenBank/DDBJ databases">
        <authorList>
            <person name="Lee S."/>
            <person name="Kang M."/>
        </authorList>
    </citation>
    <scope>NUCLEOTIDE SEQUENCE [LARGE SCALE GENOMIC DNA]</scope>
    <source>
        <strain evidence="12 13">DS6</strain>
    </source>
</reference>
<keyword evidence="2 7" id="KW-0132">Cell division</keyword>
<keyword evidence="5 7" id="KW-0131">Cell cycle</keyword>
<dbReference type="SUPFAM" id="SSF53244">
    <property type="entry name" value="MurD-like peptide ligases, peptide-binding domain"/>
    <property type="match status" value="1"/>
</dbReference>
<dbReference type="InterPro" id="IPR036615">
    <property type="entry name" value="Mur_ligase_C_dom_sf"/>
</dbReference>
<dbReference type="EMBL" id="JBFPJR010000010">
    <property type="protein sequence ID" value="MEX0427480.1"/>
    <property type="molecule type" value="Genomic_DNA"/>
</dbReference>
<dbReference type="SUPFAM" id="SSF63418">
    <property type="entry name" value="MurE/MurF N-terminal domain"/>
    <property type="match status" value="1"/>
</dbReference>
<evidence type="ECO:0000256" key="1">
    <source>
        <dbReference type="ARBA" id="ARBA00005898"/>
    </source>
</evidence>
<evidence type="ECO:0000256" key="2">
    <source>
        <dbReference type="ARBA" id="ARBA00022618"/>
    </source>
</evidence>
<evidence type="ECO:0000259" key="9">
    <source>
        <dbReference type="Pfam" id="PF01225"/>
    </source>
</evidence>
<dbReference type="InterPro" id="IPR004101">
    <property type="entry name" value="Mur_ligase_C"/>
</dbReference>
<keyword evidence="7" id="KW-0067">ATP-binding</keyword>
<comment type="cofactor">
    <cofactor evidence="7">
        <name>Mg(2+)</name>
        <dbReference type="ChEBI" id="CHEBI:18420"/>
    </cofactor>
</comment>
<feature type="short sequence motif" description="Meso-diaminopimelate recognition motif" evidence="7">
    <location>
        <begin position="440"/>
        <end position="443"/>
    </location>
</feature>
<dbReference type="GO" id="GO:0008765">
    <property type="term" value="F:UDP-N-acetylmuramoylalanyl-D-glutamate-2,6-diaminopimelate ligase activity"/>
    <property type="evidence" value="ECO:0007669"/>
    <property type="project" value="UniProtKB-EC"/>
</dbReference>
<dbReference type="InterPro" id="IPR000713">
    <property type="entry name" value="Mur_ligase_N"/>
</dbReference>
<dbReference type="Pfam" id="PF08245">
    <property type="entry name" value="Mur_ligase_M"/>
    <property type="match status" value="1"/>
</dbReference>
<feature type="domain" description="Mur ligase central" evidence="11">
    <location>
        <begin position="141"/>
        <end position="341"/>
    </location>
</feature>
<feature type="binding site" evidence="7">
    <location>
        <position position="220"/>
    </location>
    <ligand>
        <name>UDP-N-acetyl-alpha-D-muramoyl-L-alanyl-D-glutamate</name>
        <dbReference type="ChEBI" id="CHEBI:83900"/>
    </ligand>
</feature>
<dbReference type="Gene3D" id="3.90.190.20">
    <property type="entry name" value="Mur ligase, C-terminal domain"/>
    <property type="match status" value="1"/>
</dbReference>
<feature type="binding site" evidence="7">
    <location>
        <begin position="440"/>
        <end position="443"/>
    </location>
    <ligand>
        <name>meso-2,6-diaminopimelate</name>
        <dbReference type="ChEBI" id="CHEBI:57791"/>
    </ligand>
</feature>
<feature type="domain" description="Mur ligase C-terminal" evidence="10">
    <location>
        <begin position="367"/>
        <end position="494"/>
    </location>
</feature>
<feature type="modified residue" description="N6-carboxylysine" evidence="7">
    <location>
        <position position="252"/>
    </location>
</feature>
<dbReference type="PANTHER" id="PTHR23135:SF4">
    <property type="entry name" value="UDP-N-ACETYLMURAMOYL-L-ALANYL-D-GLUTAMATE--2,6-DIAMINOPIMELATE LIGASE MURE HOMOLOG, CHLOROPLASTIC"/>
    <property type="match status" value="1"/>
</dbReference>
<evidence type="ECO:0000256" key="8">
    <source>
        <dbReference type="RuleBase" id="RU004135"/>
    </source>
</evidence>
<comment type="pathway">
    <text evidence="7 8">Cell wall biogenesis; peptidoglycan biosynthesis.</text>
</comment>
<dbReference type="InterPro" id="IPR005761">
    <property type="entry name" value="UDP-N-AcMur-Glu-dNH2Pim_ligase"/>
</dbReference>
<dbReference type="Proteomes" id="UP001556631">
    <property type="component" value="Unassembled WGS sequence"/>
</dbReference>
<keyword evidence="13" id="KW-1185">Reference proteome</keyword>
<feature type="binding site" evidence="7">
    <location>
        <begin position="185"/>
        <end position="186"/>
    </location>
    <ligand>
        <name>UDP-N-acetyl-alpha-D-muramoyl-L-alanyl-D-glutamate</name>
        <dbReference type="ChEBI" id="CHEBI:83900"/>
    </ligand>
</feature>
<comment type="subcellular location">
    <subcellularLocation>
        <location evidence="7 8">Cytoplasm</location>
    </subcellularLocation>
</comment>
<keyword evidence="7" id="KW-0460">Magnesium</keyword>
<feature type="binding site" evidence="7">
    <location>
        <position position="492"/>
    </location>
    <ligand>
        <name>meso-2,6-diaminopimelate</name>
        <dbReference type="ChEBI" id="CHEBI:57791"/>
    </ligand>
</feature>
<feature type="binding site" evidence="7">
    <location>
        <position position="416"/>
    </location>
    <ligand>
        <name>meso-2,6-diaminopimelate</name>
        <dbReference type="ChEBI" id="CHEBI:57791"/>
    </ligand>
</feature>
<evidence type="ECO:0000313" key="13">
    <source>
        <dbReference type="Proteomes" id="UP001556631"/>
    </source>
</evidence>
<dbReference type="SUPFAM" id="SSF53623">
    <property type="entry name" value="MurD-like peptide ligases, catalytic domain"/>
    <property type="match status" value="1"/>
</dbReference>
<dbReference type="InterPro" id="IPR036565">
    <property type="entry name" value="Mur-like_cat_sf"/>
</dbReference>
<comment type="function">
    <text evidence="7">Catalyzes the addition of meso-diaminopimelic acid to the nucleotide precursor UDP-N-acetylmuramoyl-L-alanyl-D-glutamate (UMAG) in the biosynthesis of bacterial cell-wall peptidoglycan.</text>
</comment>
<protein>
    <recommendedName>
        <fullName evidence="7">UDP-N-acetylmuramoyl-L-alanyl-D-glutamate--2,6-diaminopimelate ligase</fullName>
        <ecNumber evidence="7">6.3.2.13</ecNumber>
    </recommendedName>
    <alternativeName>
        <fullName evidence="7">Meso-A2pm-adding enzyme</fullName>
    </alternativeName>
    <alternativeName>
        <fullName evidence="7">Meso-diaminopimelate-adding enzyme</fullName>
    </alternativeName>
    <alternativeName>
        <fullName evidence="7">UDP-MurNAc-L-Ala-D-Glu:meso-diaminopimelate ligase</fullName>
    </alternativeName>
    <alternativeName>
        <fullName evidence="7">UDP-MurNAc-tripeptide synthetase</fullName>
    </alternativeName>
    <alternativeName>
        <fullName evidence="7">UDP-N-acetylmuramyl-tripeptide synthetase</fullName>
    </alternativeName>
</protein>
<dbReference type="EC" id="6.3.2.13" evidence="7"/>
<feature type="binding site" evidence="7">
    <location>
        <position position="212"/>
    </location>
    <ligand>
        <name>UDP-N-acetyl-alpha-D-muramoyl-L-alanyl-D-glutamate</name>
        <dbReference type="ChEBI" id="CHEBI:83900"/>
    </ligand>
</feature>
<name>A0ABV3SZM8_9ACTN</name>
<comment type="caution">
    <text evidence="12">The sequence shown here is derived from an EMBL/GenBank/DDBJ whole genome shotgun (WGS) entry which is preliminary data.</text>
</comment>
<comment type="similarity">
    <text evidence="1 7">Belongs to the MurCDEF family. MurE subfamily.</text>
</comment>
<feature type="domain" description="Mur ligase N-terminal catalytic" evidence="9">
    <location>
        <begin position="53"/>
        <end position="127"/>
    </location>
</feature>
<feature type="binding site" evidence="7">
    <location>
        <begin position="143"/>
        <end position="149"/>
    </location>
    <ligand>
        <name>ATP</name>
        <dbReference type="ChEBI" id="CHEBI:30616"/>
    </ligand>
</feature>
<dbReference type="Pfam" id="PF01225">
    <property type="entry name" value="Mur_ligase"/>
    <property type="match status" value="1"/>
</dbReference>
<feature type="binding site" evidence="7">
    <location>
        <position position="496"/>
    </location>
    <ligand>
        <name>meso-2,6-diaminopimelate</name>
        <dbReference type="ChEBI" id="CHEBI:57791"/>
    </ligand>
</feature>
<keyword evidence="6 7" id="KW-0961">Cell wall biogenesis/degradation</keyword>
<evidence type="ECO:0000259" key="11">
    <source>
        <dbReference type="Pfam" id="PF08245"/>
    </source>
</evidence>
<comment type="catalytic activity">
    <reaction evidence="7">
        <text>UDP-N-acetyl-alpha-D-muramoyl-L-alanyl-D-glutamate + meso-2,6-diaminopimelate + ATP = UDP-N-acetyl-alpha-D-muramoyl-L-alanyl-gamma-D-glutamyl-meso-2,6-diaminopimelate + ADP + phosphate + H(+)</text>
        <dbReference type="Rhea" id="RHEA:23676"/>
        <dbReference type="ChEBI" id="CHEBI:15378"/>
        <dbReference type="ChEBI" id="CHEBI:30616"/>
        <dbReference type="ChEBI" id="CHEBI:43474"/>
        <dbReference type="ChEBI" id="CHEBI:57791"/>
        <dbReference type="ChEBI" id="CHEBI:83900"/>
        <dbReference type="ChEBI" id="CHEBI:83905"/>
        <dbReference type="ChEBI" id="CHEBI:456216"/>
        <dbReference type="EC" id="6.3.2.13"/>
    </reaction>
</comment>
<keyword evidence="3 7" id="KW-0133">Cell shape</keyword>
<comment type="PTM">
    <text evidence="7">Carboxylation is probably crucial for Mg(2+) binding and, consequently, for the gamma-phosphate positioning of ATP.</text>
</comment>
<proteinExistence type="inferred from homology"/>
<evidence type="ECO:0000313" key="12">
    <source>
        <dbReference type="EMBL" id="MEX0427480.1"/>
    </source>
</evidence>
<dbReference type="RefSeq" id="WP_367992902.1">
    <property type="nucleotide sequence ID" value="NZ_JBFPJR010000010.1"/>
</dbReference>
<evidence type="ECO:0000256" key="4">
    <source>
        <dbReference type="ARBA" id="ARBA00022984"/>
    </source>
</evidence>
<dbReference type="InterPro" id="IPR035911">
    <property type="entry name" value="MurE/MurF_N"/>
</dbReference>
<dbReference type="NCBIfam" id="TIGR01085">
    <property type="entry name" value="murE"/>
    <property type="match status" value="1"/>
</dbReference>
<evidence type="ECO:0000256" key="7">
    <source>
        <dbReference type="HAMAP-Rule" id="MF_00208"/>
    </source>
</evidence>
<evidence type="ECO:0000256" key="6">
    <source>
        <dbReference type="ARBA" id="ARBA00023316"/>
    </source>
</evidence>
<dbReference type="Gene3D" id="3.40.1190.10">
    <property type="entry name" value="Mur-like, catalytic domain"/>
    <property type="match status" value="1"/>
</dbReference>
<evidence type="ECO:0000259" key="10">
    <source>
        <dbReference type="Pfam" id="PF02875"/>
    </source>
</evidence>
<evidence type="ECO:0000256" key="3">
    <source>
        <dbReference type="ARBA" id="ARBA00022960"/>
    </source>
</evidence>
<dbReference type="Gene3D" id="3.40.1390.10">
    <property type="entry name" value="MurE/MurF, N-terminal domain"/>
    <property type="match status" value="1"/>
</dbReference>
<keyword evidence="7" id="KW-0963">Cytoplasm</keyword>
<dbReference type="HAMAP" id="MF_00208">
    <property type="entry name" value="MurE"/>
    <property type="match status" value="1"/>
</dbReference>
<sequence>MTSPYDGLDRPHVATRPRHPVPVRIDALTAALGPAVTIHEPAGHADASGAVTLTGVSLSSQRVLPGDLYAALPGSRSHGIAFVAGALQDGAVAVLTDSDGLARMGDPTVPVLVTERPRALLGAVARLVYGDPAAAMRMIGVTGTQGKTTSTRLAEGALLEAGVRAAVVGTVGTRIAGRDVRTTLTTPEAPDLHGLFARMREEDVAACAMEVSSHALVMGRVDGVVFDVAVFLNLGRDHLDFHRDIEDYYQAKASLFTPERARLGLVNIDDEHGRRLAAQAPIPVRTLSTHDAAADWTATDVALGPDGSDFTLRGPGGVELRARCPLPGDYNVVNSLAALAAIGEAGLPEGTLEAAASALGRGAGVPGRLERIDEGQDFTLVVDYAHKPDAVEAALHTLRPLTRGRVIAVLGAGGDRDAGKRPIMGEIAGRLADVLIVTDDNPRSEDPAAIRAAVLAGTTSAAAEVLEIGDRRAAIVEAVRRAAPGDIVLVAGKGHETGQEVGGVVHPFDDRDVAREALATRR</sequence>
<dbReference type="InterPro" id="IPR013221">
    <property type="entry name" value="Mur_ligase_cen"/>
</dbReference>
<gene>
    <name evidence="7" type="primary">murE</name>
    <name evidence="12" type="ORF">AB3X52_07615</name>
</gene>
<keyword evidence="7" id="KW-0547">Nucleotide-binding</keyword>
<organism evidence="12 13">
    <name type="scientific">Nocardioides eburneus</name>
    <dbReference type="NCBI Taxonomy" id="3231482"/>
    <lineage>
        <taxon>Bacteria</taxon>
        <taxon>Bacillati</taxon>
        <taxon>Actinomycetota</taxon>
        <taxon>Actinomycetes</taxon>
        <taxon>Propionibacteriales</taxon>
        <taxon>Nocardioidaceae</taxon>
        <taxon>Nocardioides</taxon>
    </lineage>
</organism>
<feature type="binding site" evidence="7">
    <location>
        <position position="58"/>
    </location>
    <ligand>
        <name>UDP-N-acetyl-alpha-D-muramoyl-L-alanyl-D-glutamate</name>
        <dbReference type="ChEBI" id="CHEBI:83900"/>
    </ligand>
</feature>
<accession>A0ABV3SZM8</accession>